<evidence type="ECO:0000256" key="5">
    <source>
        <dbReference type="ARBA" id="ARBA00022679"/>
    </source>
</evidence>
<dbReference type="NCBIfam" id="TIGR00125">
    <property type="entry name" value="cyt_tran_rel"/>
    <property type="match status" value="1"/>
</dbReference>
<comment type="pathway">
    <text evidence="2 11">Cofactor biosynthesis; NAD(+) biosynthesis; deamido-NAD(+) from nicotinate D-ribonucleotide: step 1/1.</text>
</comment>
<keyword evidence="9 11" id="KW-0520">NAD</keyword>
<protein>
    <recommendedName>
        <fullName evidence="11">Probable nicotinate-nucleotide adenylyltransferase</fullName>
        <ecNumber evidence="11">2.7.7.18</ecNumber>
    </recommendedName>
    <alternativeName>
        <fullName evidence="11">Deamido-NAD(+) diphosphorylase</fullName>
    </alternativeName>
    <alternativeName>
        <fullName evidence="11">Deamido-NAD(+) pyrophosphorylase</fullName>
    </alternativeName>
    <alternativeName>
        <fullName evidence="11">Nicotinate mononucleotide adenylyltransferase</fullName>
        <shortName evidence="11">NaMN adenylyltransferase</shortName>
    </alternativeName>
</protein>
<keyword evidence="4 11" id="KW-0662">Pyridine nucleotide biosynthesis</keyword>
<dbReference type="InterPro" id="IPR014729">
    <property type="entry name" value="Rossmann-like_a/b/a_fold"/>
</dbReference>
<dbReference type="GO" id="GO:0005524">
    <property type="term" value="F:ATP binding"/>
    <property type="evidence" value="ECO:0007669"/>
    <property type="project" value="UniProtKB-KW"/>
</dbReference>
<dbReference type="GO" id="GO:0004515">
    <property type="term" value="F:nicotinate-nucleotide adenylyltransferase activity"/>
    <property type="evidence" value="ECO:0007669"/>
    <property type="project" value="UniProtKB-UniRule"/>
</dbReference>
<evidence type="ECO:0000259" key="12">
    <source>
        <dbReference type="Pfam" id="PF01467"/>
    </source>
</evidence>
<proteinExistence type="inferred from homology"/>
<feature type="domain" description="Cytidyltransferase-like" evidence="12">
    <location>
        <begin position="6"/>
        <end position="170"/>
    </location>
</feature>
<keyword evidence="7 11" id="KW-0547">Nucleotide-binding</keyword>
<gene>
    <name evidence="11" type="primary">nadD</name>
    <name evidence="13" type="ORF">ENW00_06780</name>
</gene>
<evidence type="ECO:0000313" key="13">
    <source>
        <dbReference type="EMBL" id="HFX13837.1"/>
    </source>
</evidence>
<evidence type="ECO:0000256" key="10">
    <source>
        <dbReference type="ARBA" id="ARBA00048721"/>
    </source>
</evidence>
<keyword evidence="5 11" id="KW-0808">Transferase</keyword>
<dbReference type="Gene3D" id="3.40.50.620">
    <property type="entry name" value="HUPs"/>
    <property type="match status" value="1"/>
</dbReference>
<comment type="catalytic activity">
    <reaction evidence="10 11">
        <text>nicotinate beta-D-ribonucleotide + ATP + H(+) = deamido-NAD(+) + diphosphate</text>
        <dbReference type="Rhea" id="RHEA:22860"/>
        <dbReference type="ChEBI" id="CHEBI:15378"/>
        <dbReference type="ChEBI" id="CHEBI:30616"/>
        <dbReference type="ChEBI" id="CHEBI:33019"/>
        <dbReference type="ChEBI" id="CHEBI:57502"/>
        <dbReference type="ChEBI" id="CHEBI:58437"/>
        <dbReference type="EC" id="2.7.7.18"/>
    </reaction>
</comment>
<dbReference type="NCBIfam" id="TIGR00482">
    <property type="entry name" value="nicotinate (nicotinamide) nucleotide adenylyltransferase"/>
    <property type="match status" value="1"/>
</dbReference>
<name>A0A7C3RMT2_DICTH</name>
<evidence type="ECO:0000256" key="1">
    <source>
        <dbReference type="ARBA" id="ARBA00002324"/>
    </source>
</evidence>
<dbReference type="InterPro" id="IPR004821">
    <property type="entry name" value="Cyt_trans-like"/>
</dbReference>
<accession>A0A7C3RMT2</accession>
<sequence length="204" mass="24338">MKRIGVLGGTFDPIHYGHLWFAEYAREKFHLDKVFFIPNKIPPHREIPEATSKQRYEMVMLAILNNPYFEVLPIELEREGVSYTIDTLKDLSSLFYNTEMYLLLGQDAFKYFLTWKDPYDILGLSKIVIGSRGENYFSEEIKELFEKFEDRIFFLEFPYFPISAREIRDRIKKGLSIKYLVPDLVENYIIKNRIYCKEEKENGE</sequence>
<dbReference type="HAMAP" id="MF_00244">
    <property type="entry name" value="NaMN_adenylyltr"/>
    <property type="match status" value="1"/>
</dbReference>
<comment type="function">
    <text evidence="1 11">Catalyzes the reversible adenylation of nicotinate mononucleotide (NaMN) to nicotinic acid adenine dinucleotide (NaAD).</text>
</comment>
<evidence type="ECO:0000256" key="2">
    <source>
        <dbReference type="ARBA" id="ARBA00005019"/>
    </source>
</evidence>
<dbReference type="EC" id="2.7.7.18" evidence="11"/>
<dbReference type="InterPro" id="IPR005248">
    <property type="entry name" value="NadD/NMNAT"/>
</dbReference>
<comment type="caution">
    <text evidence="13">The sequence shown here is derived from an EMBL/GenBank/DDBJ whole genome shotgun (WGS) entry which is preliminary data.</text>
</comment>
<dbReference type="FunFam" id="3.40.50.620:FF:000251">
    <property type="entry name" value="Probable nicotinate-nucleotide adenylyltransferase"/>
    <property type="match status" value="1"/>
</dbReference>
<evidence type="ECO:0000256" key="6">
    <source>
        <dbReference type="ARBA" id="ARBA00022695"/>
    </source>
</evidence>
<dbReference type="EMBL" id="DTIN01000025">
    <property type="protein sequence ID" value="HFX13837.1"/>
    <property type="molecule type" value="Genomic_DNA"/>
</dbReference>
<dbReference type="PANTHER" id="PTHR39321">
    <property type="entry name" value="NICOTINATE-NUCLEOTIDE ADENYLYLTRANSFERASE-RELATED"/>
    <property type="match status" value="1"/>
</dbReference>
<reference evidence="13" key="1">
    <citation type="journal article" date="2020" name="mSystems">
        <title>Genome- and Community-Level Interaction Insights into Carbon Utilization and Element Cycling Functions of Hydrothermarchaeota in Hydrothermal Sediment.</title>
        <authorList>
            <person name="Zhou Z."/>
            <person name="Liu Y."/>
            <person name="Xu W."/>
            <person name="Pan J."/>
            <person name="Luo Z.H."/>
            <person name="Li M."/>
        </authorList>
    </citation>
    <scope>NUCLEOTIDE SEQUENCE [LARGE SCALE GENOMIC DNA]</scope>
    <source>
        <strain evidence="13">SpSt-81</strain>
    </source>
</reference>
<comment type="similarity">
    <text evidence="3 11">Belongs to the NadD family.</text>
</comment>
<evidence type="ECO:0000256" key="3">
    <source>
        <dbReference type="ARBA" id="ARBA00009014"/>
    </source>
</evidence>
<keyword evidence="8 11" id="KW-0067">ATP-binding</keyword>
<dbReference type="GO" id="GO:0009435">
    <property type="term" value="P:NAD+ biosynthetic process"/>
    <property type="evidence" value="ECO:0007669"/>
    <property type="project" value="UniProtKB-UniRule"/>
</dbReference>
<dbReference type="SUPFAM" id="SSF52374">
    <property type="entry name" value="Nucleotidylyl transferase"/>
    <property type="match status" value="1"/>
</dbReference>
<dbReference type="NCBIfam" id="NF000840">
    <property type="entry name" value="PRK00071.1-3"/>
    <property type="match status" value="1"/>
</dbReference>
<dbReference type="Pfam" id="PF01467">
    <property type="entry name" value="CTP_transf_like"/>
    <property type="match status" value="1"/>
</dbReference>
<evidence type="ECO:0000256" key="8">
    <source>
        <dbReference type="ARBA" id="ARBA00022840"/>
    </source>
</evidence>
<evidence type="ECO:0000256" key="7">
    <source>
        <dbReference type="ARBA" id="ARBA00022741"/>
    </source>
</evidence>
<keyword evidence="6 11" id="KW-0548">Nucleotidyltransferase</keyword>
<dbReference type="UniPathway" id="UPA00253">
    <property type="reaction ID" value="UER00332"/>
</dbReference>
<dbReference type="CDD" id="cd02165">
    <property type="entry name" value="NMNAT"/>
    <property type="match status" value="1"/>
</dbReference>
<dbReference type="PANTHER" id="PTHR39321:SF3">
    <property type="entry name" value="PHOSPHOPANTETHEINE ADENYLYLTRANSFERASE"/>
    <property type="match status" value="1"/>
</dbReference>
<organism evidence="13">
    <name type="scientific">Dictyoglomus thermophilum</name>
    <dbReference type="NCBI Taxonomy" id="14"/>
    <lineage>
        <taxon>Bacteria</taxon>
        <taxon>Pseudomonadati</taxon>
        <taxon>Dictyoglomota</taxon>
        <taxon>Dictyoglomia</taxon>
        <taxon>Dictyoglomales</taxon>
        <taxon>Dictyoglomaceae</taxon>
        <taxon>Dictyoglomus</taxon>
    </lineage>
</organism>
<dbReference type="AlphaFoldDB" id="A0A7C3RMT2"/>
<evidence type="ECO:0000256" key="11">
    <source>
        <dbReference type="HAMAP-Rule" id="MF_00244"/>
    </source>
</evidence>
<evidence type="ECO:0000256" key="4">
    <source>
        <dbReference type="ARBA" id="ARBA00022642"/>
    </source>
</evidence>
<evidence type="ECO:0000256" key="9">
    <source>
        <dbReference type="ARBA" id="ARBA00023027"/>
    </source>
</evidence>